<evidence type="ECO:0000256" key="2">
    <source>
        <dbReference type="SAM" id="Phobius"/>
    </source>
</evidence>
<dbReference type="AlphaFoldDB" id="N8WRU5"/>
<keyword evidence="2" id="KW-1133">Transmembrane helix</keyword>
<dbReference type="EMBL" id="APPJ01000016">
    <property type="protein sequence ID" value="ENV14852.1"/>
    <property type="molecule type" value="Genomic_DNA"/>
</dbReference>
<evidence type="ECO:0000313" key="3">
    <source>
        <dbReference type="EMBL" id="ENV14852.1"/>
    </source>
</evidence>
<feature type="compositionally biased region" description="Basic and acidic residues" evidence="1">
    <location>
        <begin position="152"/>
        <end position="176"/>
    </location>
</feature>
<proteinExistence type="predicted"/>
<keyword evidence="2" id="KW-0812">Transmembrane</keyword>
<dbReference type="Proteomes" id="UP000013148">
    <property type="component" value="Unassembled WGS sequence"/>
</dbReference>
<feature type="transmembrane region" description="Helical" evidence="2">
    <location>
        <begin position="21"/>
        <end position="46"/>
    </location>
</feature>
<name>N8WRU5_ACIGI</name>
<dbReference type="eggNOG" id="ENOG5031I9F">
    <property type="taxonomic scope" value="Bacteria"/>
</dbReference>
<sequence>MTQEKQTSIRILQSKPAKKTLGKSSVFLLGLIAGMVISAIFFFVFINITPTENNSTNTDSVATQEPELRDVHAEETATNHHDENAGAYKQHINEKDFNQIFKHENKVAAQKNPNPNASPFEQMLKPEAKPAVPPPAATRPQAAITAKPVPKAKVEAKAETVAKPTEKEAAPKKEEAQEASPEGTVKVTIDRKVIENKP</sequence>
<evidence type="ECO:0000313" key="4">
    <source>
        <dbReference type="Proteomes" id="UP000013148"/>
    </source>
</evidence>
<dbReference type="RefSeq" id="WP_004823586.1">
    <property type="nucleotide sequence ID" value="NZ_KB849457.1"/>
</dbReference>
<reference evidence="3 4" key="1">
    <citation type="submission" date="2013-02" db="EMBL/GenBank/DDBJ databases">
        <title>The Genome Sequence of Acinetobacter guillouiae NIPH 991.</title>
        <authorList>
            <consortium name="The Broad Institute Genome Sequencing Platform"/>
            <consortium name="The Broad Institute Genome Sequencing Center for Infectious Disease"/>
            <person name="Cerqueira G."/>
            <person name="Feldgarden M."/>
            <person name="Courvalin P."/>
            <person name="Perichon B."/>
            <person name="Grillot-Courvalin C."/>
            <person name="Clermont D."/>
            <person name="Rocha E."/>
            <person name="Yoon E.-J."/>
            <person name="Nemec A."/>
            <person name="Walker B."/>
            <person name="Young S.K."/>
            <person name="Zeng Q."/>
            <person name="Gargeya S."/>
            <person name="Fitzgerald M."/>
            <person name="Haas B."/>
            <person name="Abouelleil A."/>
            <person name="Alvarado L."/>
            <person name="Arachchi H.M."/>
            <person name="Berlin A.M."/>
            <person name="Chapman S.B."/>
            <person name="Dewar J."/>
            <person name="Goldberg J."/>
            <person name="Griggs A."/>
            <person name="Gujja S."/>
            <person name="Hansen M."/>
            <person name="Howarth C."/>
            <person name="Imamovic A."/>
            <person name="Larimer J."/>
            <person name="McCowan C."/>
            <person name="Murphy C."/>
            <person name="Neiman D."/>
            <person name="Pearson M."/>
            <person name="Priest M."/>
            <person name="Roberts A."/>
            <person name="Saif S."/>
            <person name="Shea T."/>
            <person name="Sisk P."/>
            <person name="Sykes S."/>
            <person name="Wortman J."/>
            <person name="Nusbaum C."/>
            <person name="Birren B."/>
        </authorList>
    </citation>
    <scope>NUCLEOTIDE SEQUENCE [LARGE SCALE GENOMIC DNA]</scope>
    <source>
        <strain evidence="3 4">NIPH 991</strain>
    </source>
</reference>
<feature type="compositionally biased region" description="Low complexity" evidence="1">
    <location>
        <begin position="138"/>
        <end position="151"/>
    </location>
</feature>
<comment type="caution">
    <text evidence="3">The sequence shown here is derived from an EMBL/GenBank/DDBJ whole genome shotgun (WGS) entry which is preliminary data.</text>
</comment>
<protein>
    <submittedName>
        <fullName evidence="3">Uncharacterized protein</fullName>
    </submittedName>
</protein>
<dbReference type="PATRIC" id="fig|1217656.3.peg.4371"/>
<organism evidence="3 4">
    <name type="scientific">Acinetobacter guillouiae NIPH 991</name>
    <dbReference type="NCBI Taxonomy" id="1217656"/>
    <lineage>
        <taxon>Bacteria</taxon>
        <taxon>Pseudomonadati</taxon>
        <taxon>Pseudomonadota</taxon>
        <taxon>Gammaproteobacteria</taxon>
        <taxon>Moraxellales</taxon>
        <taxon>Moraxellaceae</taxon>
        <taxon>Acinetobacter</taxon>
    </lineage>
</organism>
<dbReference type="HOGENOM" id="CLU_1375623_0_0_6"/>
<accession>N8WRU5</accession>
<evidence type="ECO:0000256" key="1">
    <source>
        <dbReference type="SAM" id="MobiDB-lite"/>
    </source>
</evidence>
<keyword evidence="4" id="KW-1185">Reference proteome</keyword>
<feature type="compositionally biased region" description="Basic and acidic residues" evidence="1">
    <location>
        <begin position="188"/>
        <end position="198"/>
    </location>
</feature>
<keyword evidence="2" id="KW-0472">Membrane</keyword>
<gene>
    <name evidence="3" type="ORF">F964_04439</name>
</gene>
<feature type="region of interest" description="Disordered" evidence="1">
    <location>
        <begin position="127"/>
        <end position="198"/>
    </location>
</feature>